<dbReference type="Proteomes" id="UP001056937">
    <property type="component" value="Chromosome 2"/>
</dbReference>
<protein>
    <submittedName>
        <fullName evidence="1">Uncharacterized protein</fullName>
    </submittedName>
</protein>
<dbReference type="EMBL" id="CP084931">
    <property type="protein sequence ID" value="USI74872.1"/>
    <property type="molecule type" value="Genomic_DNA"/>
</dbReference>
<accession>A0ABY4XD75</accession>
<gene>
    <name evidence="1" type="ORF">LHA26_17005</name>
</gene>
<keyword evidence="2" id="KW-1185">Reference proteome</keyword>
<proteinExistence type="predicted"/>
<evidence type="ECO:0000313" key="2">
    <source>
        <dbReference type="Proteomes" id="UP001056937"/>
    </source>
</evidence>
<reference evidence="1" key="1">
    <citation type="journal article" date="2022" name="Toxins">
        <title>Genomic Analysis of Sphingopyxis sp. USTB-05 for Biodegrading Cyanobacterial Hepatotoxins.</title>
        <authorList>
            <person name="Liu C."/>
            <person name="Xu Q."/>
            <person name="Zhao Z."/>
            <person name="Zhang H."/>
            <person name="Liu X."/>
            <person name="Yin C."/>
            <person name="Liu Y."/>
            <person name="Yan H."/>
        </authorList>
    </citation>
    <scope>NUCLEOTIDE SEQUENCE</scope>
    <source>
        <strain evidence="1">NBD5</strain>
    </source>
</reference>
<evidence type="ECO:0000313" key="1">
    <source>
        <dbReference type="EMBL" id="USI74872.1"/>
    </source>
</evidence>
<sequence length="60" mass="6457">MPIIVVRHSKEAIRSGMAAEKTGDANARGSFSWSWAGRGSSIKLQLINTLRLLIGGYRAG</sequence>
<name>A0ABY4XD75_9SPHN</name>
<organism evidence="1 2">
    <name type="scientific">Sphingomonas morindae</name>
    <dbReference type="NCBI Taxonomy" id="1541170"/>
    <lineage>
        <taxon>Bacteria</taxon>
        <taxon>Pseudomonadati</taxon>
        <taxon>Pseudomonadota</taxon>
        <taxon>Alphaproteobacteria</taxon>
        <taxon>Sphingomonadales</taxon>
        <taxon>Sphingomonadaceae</taxon>
        <taxon>Sphingomonas</taxon>
    </lineage>
</organism>
<dbReference type="RefSeq" id="WP_252168686.1">
    <property type="nucleotide sequence ID" value="NZ_CP084931.1"/>
</dbReference>